<protein>
    <submittedName>
        <fullName evidence="3">Uncharacterized protein</fullName>
    </submittedName>
</protein>
<feature type="region of interest" description="Disordered" evidence="1">
    <location>
        <begin position="249"/>
        <end position="285"/>
    </location>
</feature>
<feature type="transmembrane region" description="Helical" evidence="2">
    <location>
        <begin position="73"/>
        <end position="92"/>
    </location>
</feature>
<proteinExistence type="predicted"/>
<gene>
    <name evidence="3" type="ORF">LAESUDRAFT_710329</name>
</gene>
<keyword evidence="2" id="KW-0472">Membrane</keyword>
<dbReference type="InParanoid" id="A0A165HHR5"/>
<dbReference type="EMBL" id="KV427606">
    <property type="protein sequence ID" value="KZT11748.1"/>
    <property type="molecule type" value="Genomic_DNA"/>
</dbReference>
<evidence type="ECO:0000313" key="4">
    <source>
        <dbReference type="Proteomes" id="UP000076871"/>
    </source>
</evidence>
<feature type="compositionally biased region" description="Basic and acidic residues" evidence="1">
    <location>
        <begin position="274"/>
        <end position="285"/>
    </location>
</feature>
<accession>A0A165HHR5</accession>
<feature type="transmembrane region" description="Helical" evidence="2">
    <location>
        <begin position="30"/>
        <end position="53"/>
    </location>
</feature>
<dbReference type="Proteomes" id="UP000076871">
    <property type="component" value="Unassembled WGS sequence"/>
</dbReference>
<keyword evidence="4" id="KW-1185">Reference proteome</keyword>
<reference evidence="3 4" key="1">
    <citation type="journal article" date="2016" name="Mol. Biol. Evol.">
        <title>Comparative Genomics of Early-Diverging Mushroom-Forming Fungi Provides Insights into the Origins of Lignocellulose Decay Capabilities.</title>
        <authorList>
            <person name="Nagy L.G."/>
            <person name="Riley R."/>
            <person name="Tritt A."/>
            <person name="Adam C."/>
            <person name="Daum C."/>
            <person name="Floudas D."/>
            <person name="Sun H."/>
            <person name="Yadav J.S."/>
            <person name="Pangilinan J."/>
            <person name="Larsson K.H."/>
            <person name="Matsuura K."/>
            <person name="Barry K."/>
            <person name="Labutti K."/>
            <person name="Kuo R."/>
            <person name="Ohm R.A."/>
            <person name="Bhattacharya S.S."/>
            <person name="Shirouzu T."/>
            <person name="Yoshinaga Y."/>
            <person name="Martin F.M."/>
            <person name="Grigoriev I.V."/>
            <person name="Hibbett D.S."/>
        </authorList>
    </citation>
    <scope>NUCLEOTIDE SEQUENCE [LARGE SCALE GENOMIC DNA]</scope>
    <source>
        <strain evidence="3 4">93-53</strain>
    </source>
</reference>
<sequence>MSKPPLAYHDLLTGQNFFLYWNIAMATRRLTLGTAIILVNRYTLLSLAIILLFDTTSPHTQHISVDVRTIPEFTLVIMHSNICSASYLFLYWKQRKDCGILLSFEVSYISMVPVCAAIQHGSTVKINICKKLPYVMSHTLAGLIFWNSKRVRGMGTTIPVRMLLLRNDDREHNSVRENMDLVCLNFFTFIEMVVSILTTQFLFDLRQNVNSTNVLQNNVTTTDSHIIGDFVANLELNISNGGASVLSLDDDAVDDSDSPTATEGENITADLEEGSERDPEVEEVH</sequence>
<evidence type="ECO:0000313" key="3">
    <source>
        <dbReference type="EMBL" id="KZT11748.1"/>
    </source>
</evidence>
<dbReference type="GeneID" id="63823786"/>
<dbReference type="AlphaFoldDB" id="A0A165HHR5"/>
<evidence type="ECO:0000256" key="2">
    <source>
        <dbReference type="SAM" id="Phobius"/>
    </source>
</evidence>
<keyword evidence="2" id="KW-1133">Transmembrane helix</keyword>
<name>A0A165HHR5_9APHY</name>
<keyword evidence="2" id="KW-0812">Transmembrane</keyword>
<evidence type="ECO:0000256" key="1">
    <source>
        <dbReference type="SAM" id="MobiDB-lite"/>
    </source>
</evidence>
<dbReference type="RefSeq" id="XP_040769396.1">
    <property type="nucleotide sequence ID" value="XM_040906757.1"/>
</dbReference>
<feature type="transmembrane region" description="Helical" evidence="2">
    <location>
        <begin position="181"/>
        <end position="203"/>
    </location>
</feature>
<organism evidence="3 4">
    <name type="scientific">Laetiporus sulphureus 93-53</name>
    <dbReference type="NCBI Taxonomy" id="1314785"/>
    <lineage>
        <taxon>Eukaryota</taxon>
        <taxon>Fungi</taxon>
        <taxon>Dikarya</taxon>
        <taxon>Basidiomycota</taxon>
        <taxon>Agaricomycotina</taxon>
        <taxon>Agaricomycetes</taxon>
        <taxon>Polyporales</taxon>
        <taxon>Laetiporus</taxon>
    </lineage>
</organism>